<reference evidence="3" key="2">
    <citation type="submission" date="2021-12" db="EMBL/GenBank/DDBJ databases">
        <title>Resequencing data analysis of finger millet.</title>
        <authorList>
            <person name="Hatakeyama M."/>
            <person name="Aluri S."/>
            <person name="Balachadran M.T."/>
            <person name="Sivarajan S.R."/>
            <person name="Poveda L."/>
            <person name="Shimizu-Inatsugi R."/>
            <person name="Schlapbach R."/>
            <person name="Sreeman S.M."/>
            <person name="Shimizu K.K."/>
        </authorList>
    </citation>
    <scope>NUCLEOTIDE SEQUENCE</scope>
</reference>
<evidence type="ECO:0000313" key="2">
    <source>
        <dbReference type="EMBL" id="GJN09565.1"/>
    </source>
</evidence>
<dbReference type="EMBL" id="BQKI01000016">
    <property type="protein sequence ID" value="GJN09565.1"/>
    <property type="molecule type" value="Genomic_DNA"/>
</dbReference>
<organism evidence="3 4">
    <name type="scientific">Eleusine coracana subsp. coracana</name>
    <dbReference type="NCBI Taxonomy" id="191504"/>
    <lineage>
        <taxon>Eukaryota</taxon>
        <taxon>Viridiplantae</taxon>
        <taxon>Streptophyta</taxon>
        <taxon>Embryophyta</taxon>
        <taxon>Tracheophyta</taxon>
        <taxon>Spermatophyta</taxon>
        <taxon>Magnoliopsida</taxon>
        <taxon>Liliopsida</taxon>
        <taxon>Poales</taxon>
        <taxon>Poaceae</taxon>
        <taxon>PACMAD clade</taxon>
        <taxon>Chloridoideae</taxon>
        <taxon>Cynodonteae</taxon>
        <taxon>Eleusininae</taxon>
        <taxon>Eleusine</taxon>
    </lineage>
</organism>
<name>A0AAV5DF06_ELECO</name>
<gene>
    <name evidence="3" type="primary">ga27602</name>
    <name evidence="2" type="synonym">ga27580</name>
    <name evidence="2" type="ORF">PR202_ga27580</name>
    <name evidence="3" type="ORF">PR202_ga27602</name>
</gene>
<dbReference type="Proteomes" id="UP001054889">
    <property type="component" value="Unassembled WGS sequence"/>
</dbReference>
<feature type="region of interest" description="Disordered" evidence="1">
    <location>
        <begin position="26"/>
        <end position="76"/>
    </location>
</feature>
<accession>A0AAV5DF06</accession>
<dbReference type="AlphaFoldDB" id="A0AAV5DF06"/>
<protein>
    <submittedName>
        <fullName evidence="3">Uncharacterized protein</fullName>
    </submittedName>
</protein>
<keyword evidence="4" id="KW-1185">Reference proteome</keyword>
<sequence>MAKATGCVDKRTRKEMFTQDQVQEMISQHAPSPCPAIPAAEGSASHQDASKSSDDEGTYQSSTEDDDDDDEDYVDS</sequence>
<evidence type="ECO:0000313" key="3">
    <source>
        <dbReference type="EMBL" id="GJN09584.1"/>
    </source>
</evidence>
<evidence type="ECO:0000256" key="1">
    <source>
        <dbReference type="SAM" id="MobiDB-lite"/>
    </source>
</evidence>
<comment type="caution">
    <text evidence="3">The sequence shown here is derived from an EMBL/GenBank/DDBJ whole genome shotgun (WGS) entry which is preliminary data.</text>
</comment>
<reference evidence="3" key="1">
    <citation type="journal article" date="2018" name="DNA Res.">
        <title>Multiple hybrid de novo genome assembly of finger millet, an orphan allotetraploid crop.</title>
        <authorList>
            <person name="Hatakeyama M."/>
            <person name="Aluri S."/>
            <person name="Balachadran M.T."/>
            <person name="Sivarajan S.R."/>
            <person name="Patrignani A."/>
            <person name="Gruter S."/>
            <person name="Poveda L."/>
            <person name="Shimizu-Inatsugi R."/>
            <person name="Baeten J."/>
            <person name="Francoijs K.J."/>
            <person name="Nataraja K.N."/>
            <person name="Reddy Y.A.N."/>
            <person name="Phadnis S."/>
            <person name="Ravikumar R.L."/>
            <person name="Schlapbach R."/>
            <person name="Sreeman S.M."/>
            <person name="Shimizu K.K."/>
        </authorList>
    </citation>
    <scope>NUCLEOTIDE SEQUENCE</scope>
</reference>
<proteinExistence type="predicted"/>
<feature type="compositionally biased region" description="Acidic residues" evidence="1">
    <location>
        <begin position="63"/>
        <end position="76"/>
    </location>
</feature>
<dbReference type="EMBL" id="BQKI01000016">
    <property type="protein sequence ID" value="GJN09584.1"/>
    <property type="molecule type" value="Genomic_DNA"/>
</dbReference>
<evidence type="ECO:0000313" key="4">
    <source>
        <dbReference type="Proteomes" id="UP001054889"/>
    </source>
</evidence>